<feature type="region of interest" description="Disordered" evidence="1">
    <location>
        <begin position="132"/>
        <end position="156"/>
    </location>
</feature>
<comment type="caution">
    <text evidence="2">The sequence shown here is derived from an EMBL/GenBank/DDBJ whole genome shotgun (WGS) entry which is preliminary data.</text>
</comment>
<dbReference type="EMBL" id="NHYD01000495">
    <property type="protein sequence ID" value="PPQ94018.1"/>
    <property type="molecule type" value="Genomic_DNA"/>
</dbReference>
<evidence type="ECO:0000313" key="2">
    <source>
        <dbReference type="EMBL" id="PPQ94018.1"/>
    </source>
</evidence>
<dbReference type="OrthoDB" id="3062544at2759"/>
<name>A0A409XTF8_PSICY</name>
<sequence>MQGNMSYRKPVPEYIPSPLPSPSPSPTPSPLSSVQVEALSSTRLDEDVQEEKPVPPLPDNWREILAEKVNAIEAVTLEADVTNANASILTEEERDITETILLPPPSSGEPFTFANIDKDQESFTTIAASQQLHSQKQRNGRGLPTKYRPPTPPLRSHSKQLFSDIHSSHEVYLHNTPSNPYHRSYVQLKPSSSFRTERTMISMNTTNYSTGWPNGLPTSSSRPMYSYPTLLIQKRNVDALRAPDPDSSNDPNADTGCLFNACWPKFSGWTKRFTGFGSISK</sequence>
<feature type="compositionally biased region" description="Pro residues" evidence="1">
    <location>
        <begin position="13"/>
        <end position="29"/>
    </location>
</feature>
<gene>
    <name evidence="2" type="ORF">CVT25_009866</name>
</gene>
<dbReference type="Proteomes" id="UP000283269">
    <property type="component" value="Unassembled WGS sequence"/>
</dbReference>
<reference evidence="2 3" key="1">
    <citation type="journal article" date="2018" name="Evol. Lett.">
        <title>Horizontal gene cluster transfer increased hallucinogenic mushroom diversity.</title>
        <authorList>
            <person name="Reynolds H.T."/>
            <person name="Vijayakumar V."/>
            <person name="Gluck-Thaler E."/>
            <person name="Korotkin H.B."/>
            <person name="Matheny P.B."/>
            <person name="Slot J.C."/>
        </authorList>
    </citation>
    <scope>NUCLEOTIDE SEQUENCE [LARGE SCALE GENOMIC DNA]</scope>
    <source>
        <strain evidence="2 3">2631</strain>
    </source>
</reference>
<dbReference type="InParanoid" id="A0A409XTF8"/>
<evidence type="ECO:0000313" key="3">
    <source>
        <dbReference type="Proteomes" id="UP000283269"/>
    </source>
</evidence>
<proteinExistence type="predicted"/>
<protein>
    <submittedName>
        <fullName evidence="2">Uncharacterized protein</fullName>
    </submittedName>
</protein>
<feature type="compositionally biased region" description="Basic and acidic residues" evidence="1">
    <location>
        <begin position="43"/>
        <end position="53"/>
    </location>
</feature>
<accession>A0A409XTF8</accession>
<feature type="region of interest" description="Disordered" evidence="1">
    <location>
        <begin position="1"/>
        <end position="59"/>
    </location>
</feature>
<evidence type="ECO:0000256" key="1">
    <source>
        <dbReference type="SAM" id="MobiDB-lite"/>
    </source>
</evidence>
<organism evidence="2 3">
    <name type="scientific">Psilocybe cyanescens</name>
    <dbReference type="NCBI Taxonomy" id="93625"/>
    <lineage>
        <taxon>Eukaryota</taxon>
        <taxon>Fungi</taxon>
        <taxon>Dikarya</taxon>
        <taxon>Basidiomycota</taxon>
        <taxon>Agaricomycotina</taxon>
        <taxon>Agaricomycetes</taxon>
        <taxon>Agaricomycetidae</taxon>
        <taxon>Agaricales</taxon>
        <taxon>Agaricineae</taxon>
        <taxon>Strophariaceae</taxon>
        <taxon>Psilocybe</taxon>
    </lineage>
</organism>
<dbReference type="AlphaFoldDB" id="A0A409XTF8"/>
<keyword evidence="3" id="KW-1185">Reference proteome</keyword>